<sequence length="62" mass="7042">MEQIGILLLVYCLNAWVCHHGAVHEHIIRTSVSQSSTRALINFLMHQHESFDKALNLSVLDT</sequence>
<gene>
    <name evidence="2" type="ORF">KC19_11G003700</name>
</gene>
<feature type="chain" id="PRO_5035801891" evidence="1">
    <location>
        <begin position="16"/>
        <end position="62"/>
    </location>
</feature>
<comment type="caution">
    <text evidence="2">The sequence shown here is derived from an EMBL/GenBank/DDBJ whole genome shotgun (WGS) entry which is preliminary data.</text>
</comment>
<feature type="signal peptide" evidence="1">
    <location>
        <begin position="1"/>
        <end position="15"/>
    </location>
</feature>
<keyword evidence="3" id="KW-1185">Reference proteome</keyword>
<accession>A0A8T0GBE1</accession>
<dbReference type="AlphaFoldDB" id="A0A8T0GBE1"/>
<organism evidence="2 3">
    <name type="scientific">Ceratodon purpureus</name>
    <name type="common">Fire moss</name>
    <name type="synonym">Dicranum purpureum</name>
    <dbReference type="NCBI Taxonomy" id="3225"/>
    <lineage>
        <taxon>Eukaryota</taxon>
        <taxon>Viridiplantae</taxon>
        <taxon>Streptophyta</taxon>
        <taxon>Embryophyta</taxon>
        <taxon>Bryophyta</taxon>
        <taxon>Bryophytina</taxon>
        <taxon>Bryopsida</taxon>
        <taxon>Dicranidae</taxon>
        <taxon>Pseudoditrichales</taxon>
        <taxon>Ditrichaceae</taxon>
        <taxon>Ceratodon</taxon>
    </lineage>
</organism>
<reference evidence="2 3" key="1">
    <citation type="submission" date="2020-06" db="EMBL/GenBank/DDBJ databases">
        <title>WGS assembly of Ceratodon purpureus strain R40.</title>
        <authorList>
            <person name="Carey S.B."/>
            <person name="Jenkins J."/>
            <person name="Shu S."/>
            <person name="Lovell J.T."/>
            <person name="Sreedasyam A."/>
            <person name="Maumus F."/>
            <person name="Tiley G.P."/>
            <person name="Fernandez-Pozo N."/>
            <person name="Barry K."/>
            <person name="Chen C."/>
            <person name="Wang M."/>
            <person name="Lipzen A."/>
            <person name="Daum C."/>
            <person name="Saski C.A."/>
            <person name="Payton A.C."/>
            <person name="Mcbreen J.C."/>
            <person name="Conrad R.E."/>
            <person name="Kollar L.M."/>
            <person name="Olsson S."/>
            <person name="Huttunen S."/>
            <person name="Landis J.B."/>
            <person name="Wickett N.J."/>
            <person name="Johnson M.G."/>
            <person name="Rensing S.A."/>
            <person name="Grimwood J."/>
            <person name="Schmutz J."/>
            <person name="Mcdaniel S.F."/>
        </authorList>
    </citation>
    <scope>NUCLEOTIDE SEQUENCE [LARGE SCALE GENOMIC DNA]</scope>
    <source>
        <strain evidence="2 3">R40</strain>
    </source>
</reference>
<keyword evidence="1" id="KW-0732">Signal</keyword>
<dbReference type="EMBL" id="CM026432">
    <property type="protein sequence ID" value="KAG0555797.1"/>
    <property type="molecule type" value="Genomic_DNA"/>
</dbReference>
<evidence type="ECO:0000313" key="3">
    <source>
        <dbReference type="Proteomes" id="UP000822688"/>
    </source>
</evidence>
<dbReference type="Proteomes" id="UP000822688">
    <property type="component" value="Chromosome 11"/>
</dbReference>
<name>A0A8T0GBE1_CERPU</name>
<proteinExistence type="predicted"/>
<evidence type="ECO:0000313" key="2">
    <source>
        <dbReference type="EMBL" id="KAG0555797.1"/>
    </source>
</evidence>
<evidence type="ECO:0000256" key="1">
    <source>
        <dbReference type="SAM" id="SignalP"/>
    </source>
</evidence>
<protein>
    <submittedName>
        <fullName evidence="2">Uncharacterized protein</fullName>
    </submittedName>
</protein>